<dbReference type="Pfam" id="PF01734">
    <property type="entry name" value="Patatin"/>
    <property type="match status" value="1"/>
</dbReference>
<dbReference type="KEGG" id="aten:116301589"/>
<name>A0A6P8II38_ACTTE</name>
<dbReference type="GO" id="GO:0005737">
    <property type="term" value="C:cytoplasm"/>
    <property type="evidence" value="ECO:0007669"/>
    <property type="project" value="TreeGrafter"/>
</dbReference>
<dbReference type="GO" id="GO:0016020">
    <property type="term" value="C:membrane"/>
    <property type="evidence" value="ECO:0007669"/>
    <property type="project" value="TreeGrafter"/>
</dbReference>
<dbReference type="AlphaFoldDB" id="A0A6P8II38"/>
<evidence type="ECO:0000259" key="3">
    <source>
        <dbReference type="PROSITE" id="PS51635"/>
    </source>
</evidence>
<feature type="active site" description="Proton acceptor" evidence="2">
    <location>
        <position position="159"/>
    </location>
</feature>
<gene>
    <name evidence="5" type="primary">LOC116301589</name>
</gene>
<dbReference type="GO" id="GO:0004806">
    <property type="term" value="F:triacylglycerol lipase activity"/>
    <property type="evidence" value="ECO:0007669"/>
    <property type="project" value="TreeGrafter"/>
</dbReference>
<dbReference type="SUPFAM" id="SSF52151">
    <property type="entry name" value="FabD/lysophospholipase-like"/>
    <property type="match status" value="1"/>
</dbReference>
<dbReference type="PROSITE" id="PS51635">
    <property type="entry name" value="PNPLA"/>
    <property type="match status" value="1"/>
</dbReference>
<dbReference type="Gene3D" id="3.40.1090.10">
    <property type="entry name" value="Cytosolic phospholipase A2 catalytic domain"/>
    <property type="match status" value="2"/>
</dbReference>
<evidence type="ECO:0000313" key="4">
    <source>
        <dbReference type="Proteomes" id="UP000515163"/>
    </source>
</evidence>
<dbReference type="GeneID" id="116301589"/>
<dbReference type="RefSeq" id="XP_031566531.1">
    <property type="nucleotide sequence ID" value="XM_031710671.1"/>
</dbReference>
<keyword evidence="2" id="KW-0442">Lipid degradation</keyword>
<dbReference type="InterPro" id="IPR002641">
    <property type="entry name" value="PNPLA_dom"/>
</dbReference>
<protein>
    <submittedName>
        <fullName evidence="5">Patatin-like phospholipase domain-containing protein 4 isoform X1</fullName>
    </submittedName>
</protein>
<dbReference type="InterPro" id="IPR016035">
    <property type="entry name" value="Acyl_Trfase/lysoPLipase"/>
</dbReference>
<feature type="domain" description="PNPLA" evidence="3">
    <location>
        <begin position="3"/>
        <end position="172"/>
    </location>
</feature>
<keyword evidence="4" id="KW-1185">Reference proteome</keyword>
<organism evidence="4 5">
    <name type="scientific">Actinia tenebrosa</name>
    <name type="common">Australian red waratah sea anemone</name>
    <dbReference type="NCBI Taxonomy" id="6105"/>
    <lineage>
        <taxon>Eukaryota</taxon>
        <taxon>Metazoa</taxon>
        <taxon>Cnidaria</taxon>
        <taxon>Anthozoa</taxon>
        <taxon>Hexacorallia</taxon>
        <taxon>Actiniaria</taxon>
        <taxon>Actiniidae</taxon>
        <taxon>Actinia</taxon>
    </lineage>
</organism>
<dbReference type="Proteomes" id="UP000515163">
    <property type="component" value="Unplaced"/>
</dbReference>
<evidence type="ECO:0000256" key="1">
    <source>
        <dbReference type="ARBA" id="ARBA00023098"/>
    </source>
</evidence>
<dbReference type="GO" id="GO:0055088">
    <property type="term" value="P:lipid homeostasis"/>
    <property type="evidence" value="ECO:0007669"/>
    <property type="project" value="TreeGrafter"/>
</dbReference>
<keyword evidence="2" id="KW-0378">Hydrolase</keyword>
<sequence>MNLSFAGCGFLGVYHLGVAKCLVEHAPNFLRSIKAFAGASAGSLAAAMLATSAPIDKCSEYVVDLTNEARKNPLGPFSPQFDLVGNLRKGMEEYLPSNCHKLASGRLFISVTSLKTRKNLMISEYESKDELMKVLLASCYIPFYVGLDFPEFKGQKWADGGLTNNLPVLPFGETILISPFSGKDMHISPEDESQGITDITFHNMNIFVNRENLQRELRIFIPPKKEGIEEIVQKGYEDALKFLHKKNLCDHSLLVV</sequence>
<dbReference type="GO" id="GO:0005811">
    <property type="term" value="C:lipid droplet"/>
    <property type="evidence" value="ECO:0007669"/>
    <property type="project" value="TreeGrafter"/>
</dbReference>
<keyword evidence="1 2" id="KW-0443">Lipid metabolism</keyword>
<dbReference type="PANTHER" id="PTHR12406">
    <property type="entry name" value="CALCIUM-INDEPENDENT PHOSPHOLIPASE A2 IPLA2 -RELATED"/>
    <property type="match status" value="1"/>
</dbReference>
<evidence type="ECO:0000313" key="5">
    <source>
        <dbReference type="RefSeq" id="XP_031566531.1"/>
    </source>
</evidence>
<dbReference type="InterPro" id="IPR033562">
    <property type="entry name" value="PLPL"/>
</dbReference>
<dbReference type="PANTHER" id="PTHR12406:SF7">
    <property type="entry name" value="PATATIN-LIKE PHOSPHOLIPASE DOMAIN-CONTAINING PROTEIN 4"/>
    <property type="match status" value="1"/>
</dbReference>
<dbReference type="FunCoup" id="A0A6P8II38">
    <property type="interactions" value="298"/>
</dbReference>
<feature type="short sequence motif" description="GXGXXG" evidence="2">
    <location>
        <begin position="7"/>
        <end position="12"/>
    </location>
</feature>
<dbReference type="GO" id="GO:0019433">
    <property type="term" value="P:triglyceride catabolic process"/>
    <property type="evidence" value="ECO:0007669"/>
    <property type="project" value="TreeGrafter"/>
</dbReference>
<evidence type="ECO:0000256" key="2">
    <source>
        <dbReference type="PROSITE-ProRule" id="PRU01161"/>
    </source>
</evidence>
<proteinExistence type="predicted"/>
<dbReference type="InParanoid" id="A0A6P8II38"/>
<feature type="short sequence motif" description="GXSXG" evidence="2">
    <location>
        <begin position="38"/>
        <end position="42"/>
    </location>
</feature>
<feature type="short sequence motif" description="DGA/G" evidence="2">
    <location>
        <begin position="159"/>
        <end position="161"/>
    </location>
</feature>
<feature type="active site" description="Nucleophile" evidence="2">
    <location>
        <position position="40"/>
    </location>
</feature>
<accession>A0A6P8II38</accession>
<dbReference type="OrthoDB" id="197155at2759"/>
<reference evidence="5" key="1">
    <citation type="submission" date="2025-08" db="UniProtKB">
        <authorList>
            <consortium name="RefSeq"/>
        </authorList>
    </citation>
    <scope>IDENTIFICATION</scope>
    <source>
        <tissue evidence="5">Tentacle</tissue>
    </source>
</reference>